<dbReference type="RefSeq" id="WP_399656209.1">
    <property type="nucleotide sequence ID" value="NZ_JBITYG010000012.1"/>
</dbReference>
<organism evidence="2 3">
    <name type="scientific">Streptomyces fildesensis</name>
    <dbReference type="NCBI Taxonomy" id="375757"/>
    <lineage>
        <taxon>Bacteria</taxon>
        <taxon>Bacillati</taxon>
        <taxon>Actinomycetota</taxon>
        <taxon>Actinomycetes</taxon>
        <taxon>Kitasatosporales</taxon>
        <taxon>Streptomycetaceae</taxon>
        <taxon>Streptomyces</taxon>
    </lineage>
</organism>
<gene>
    <name evidence="2" type="ORF">ACIGXA_33790</name>
</gene>
<dbReference type="PANTHER" id="PTHR35273">
    <property type="entry name" value="ALPHA-1,4 POLYGALACTOSAMINIDASE, PUTATIVE (AFU_ORTHOLOGUE AFUA_3G07890)-RELATED"/>
    <property type="match status" value="1"/>
</dbReference>
<evidence type="ECO:0000313" key="2">
    <source>
        <dbReference type="EMBL" id="MFI9105493.1"/>
    </source>
</evidence>
<evidence type="ECO:0000259" key="1">
    <source>
        <dbReference type="Pfam" id="PF03537"/>
    </source>
</evidence>
<dbReference type="Proteomes" id="UP001614394">
    <property type="component" value="Unassembled WGS sequence"/>
</dbReference>
<dbReference type="Gene3D" id="3.20.20.70">
    <property type="entry name" value="Aldolase class I"/>
    <property type="match status" value="1"/>
</dbReference>
<dbReference type="SUPFAM" id="SSF51445">
    <property type="entry name" value="(Trans)glycosidases"/>
    <property type="match status" value="1"/>
</dbReference>
<proteinExistence type="predicted"/>
<sequence length="280" mass="29785">MRSHRRSRTTAIVAGLAVATALGATAVSLGSIRAQATPTVALPPVHALFDYQIGGAYTPPAGVKVVSRDVKDSPAKGLYNICYVNAFQTQEKGDADGPQDWAPDLLLSNSKGPVIDPDWNEAILDITTGAKRQRIAAKINGFIDQCASKGFNAVELDNYDTFTRDVVGGKITASHAQSYIRLLSQHGHSKGLAVAQKNTVELAANHAANGLDFAIAEECGDPKWKECGKYISAFGNNAIFIEYTSAGLKNACVYGAQASVVRRDVEVVPARSSGYVRKTC</sequence>
<dbReference type="InterPro" id="IPR017853">
    <property type="entry name" value="GH"/>
</dbReference>
<protein>
    <submittedName>
        <fullName evidence="2">Endo alpha-1,4 polygalactosaminidase</fullName>
    </submittedName>
</protein>
<dbReference type="PANTHER" id="PTHR35273:SF2">
    <property type="entry name" value="ALPHA-GALACTOSIDASE"/>
    <property type="match status" value="1"/>
</dbReference>
<name>A0ABW8CGE2_9ACTN</name>
<comment type="caution">
    <text evidence="2">The sequence shown here is derived from an EMBL/GenBank/DDBJ whole genome shotgun (WGS) entry which is preliminary data.</text>
</comment>
<evidence type="ECO:0000313" key="3">
    <source>
        <dbReference type="Proteomes" id="UP001614394"/>
    </source>
</evidence>
<keyword evidence="3" id="KW-1185">Reference proteome</keyword>
<dbReference type="Pfam" id="PF03537">
    <property type="entry name" value="Glyco_hydro_114"/>
    <property type="match status" value="1"/>
</dbReference>
<dbReference type="InterPro" id="IPR013785">
    <property type="entry name" value="Aldolase_TIM"/>
</dbReference>
<reference evidence="2 3" key="1">
    <citation type="submission" date="2024-10" db="EMBL/GenBank/DDBJ databases">
        <title>The Natural Products Discovery Center: Release of the First 8490 Sequenced Strains for Exploring Actinobacteria Biosynthetic Diversity.</title>
        <authorList>
            <person name="Kalkreuter E."/>
            <person name="Kautsar S.A."/>
            <person name="Yang D."/>
            <person name="Bader C.D."/>
            <person name="Teijaro C.N."/>
            <person name="Fluegel L."/>
            <person name="Davis C.M."/>
            <person name="Simpson J.R."/>
            <person name="Lauterbach L."/>
            <person name="Steele A.D."/>
            <person name="Gui C."/>
            <person name="Meng S."/>
            <person name="Li G."/>
            <person name="Viehrig K."/>
            <person name="Ye F."/>
            <person name="Su P."/>
            <person name="Kiefer A.F."/>
            <person name="Nichols A."/>
            <person name="Cepeda A.J."/>
            <person name="Yan W."/>
            <person name="Fan B."/>
            <person name="Jiang Y."/>
            <person name="Adhikari A."/>
            <person name="Zheng C.-J."/>
            <person name="Schuster L."/>
            <person name="Cowan T.M."/>
            <person name="Smanski M.J."/>
            <person name="Chevrette M.G."/>
            <person name="De Carvalho L.P.S."/>
            <person name="Shen B."/>
        </authorList>
    </citation>
    <scope>NUCLEOTIDE SEQUENCE [LARGE SCALE GENOMIC DNA]</scope>
    <source>
        <strain evidence="2 3">NPDC053399</strain>
    </source>
</reference>
<dbReference type="EMBL" id="JBITYG010000012">
    <property type="protein sequence ID" value="MFI9105493.1"/>
    <property type="molecule type" value="Genomic_DNA"/>
</dbReference>
<dbReference type="InterPro" id="IPR004352">
    <property type="entry name" value="GH114_TIM-barrel"/>
</dbReference>
<feature type="domain" description="Glycoside-hydrolase family GH114 TIM-barrel" evidence="1">
    <location>
        <begin position="49"/>
        <end position="266"/>
    </location>
</feature>
<accession>A0ABW8CGE2</accession>